<keyword evidence="2" id="KW-1185">Reference proteome</keyword>
<accession>A0AAD6G816</accession>
<dbReference type="GeneID" id="81594303"/>
<dbReference type="AlphaFoldDB" id="A0AAD6G816"/>
<keyword evidence="1" id="KW-0223">Dioxygenase</keyword>
<dbReference type="GO" id="GO:0051213">
    <property type="term" value="F:dioxygenase activity"/>
    <property type="evidence" value="ECO:0007669"/>
    <property type="project" value="UniProtKB-KW"/>
</dbReference>
<reference evidence="1" key="1">
    <citation type="submission" date="2022-12" db="EMBL/GenBank/DDBJ databases">
        <authorList>
            <person name="Petersen C."/>
        </authorList>
    </citation>
    <scope>NUCLEOTIDE SEQUENCE</scope>
    <source>
        <strain evidence="1">IBT 16125</strain>
    </source>
</reference>
<dbReference type="Proteomes" id="UP001213681">
    <property type="component" value="Unassembled WGS sequence"/>
</dbReference>
<dbReference type="PANTHER" id="PTHR33099:SF7">
    <property type="entry name" value="MYND-TYPE DOMAIN-CONTAINING PROTEIN"/>
    <property type="match status" value="1"/>
</dbReference>
<evidence type="ECO:0000313" key="1">
    <source>
        <dbReference type="EMBL" id="KAJ5464980.1"/>
    </source>
</evidence>
<protein>
    <submittedName>
        <fullName evidence="1">Oxoglutarate/iron-dependent dioxygenase</fullName>
    </submittedName>
</protein>
<name>A0AAD6G816_9EURO</name>
<comment type="caution">
    <text evidence="1">The sequence shown here is derived from an EMBL/GenBank/DDBJ whole genome shotgun (WGS) entry which is preliminary data.</text>
</comment>
<reference evidence="1" key="2">
    <citation type="journal article" date="2023" name="IMA Fungus">
        <title>Comparative genomic study of the Penicillium genus elucidates a diverse pangenome and 15 lateral gene transfer events.</title>
        <authorList>
            <person name="Petersen C."/>
            <person name="Sorensen T."/>
            <person name="Nielsen M.R."/>
            <person name="Sondergaard T.E."/>
            <person name="Sorensen J.L."/>
            <person name="Fitzpatrick D.A."/>
            <person name="Frisvad J.C."/>
            <person name="Nielsen K.L."/>
        </authorList>
    </citation>
    <scope>NUCLEOTIDE SEQUENCE</scope>
    <source>
        <strain evidence="1">IBT 16125</strain>
    </source>
</reference>
<dbReference type="RefSeq" id="XP_056771827.1">
    <property type="nucleotide sequence ID" value="XM_056904060.1"/>
</dbReference>
<keyword evidence="1" id="KW-0560">Oxidoreductase</keyword>
<dbReference type="EMBL" id="JAPVEA010000001">
    <property type="protein sequence ID" value="KAJ5464980.1"/>
    <property type="molecule type" value="Genomic_DNA"/>
</dbReference>
<dbReference type="PANTHER" id="PTHR33099">
    <property type="entry name" value="FE2OG DIOXYGENASE DOMAIN-CONTAINING PROTEIN"/>
    <property type="match status" value="1"/>
</dbReference>
<sequence>MGSFESMLTPRDLKTILDRLLWKTDCTTSGNSVVFDWSAHSNSKIQVAAFYSDCEHEISDVTEAHRITLTYNLYVTDSGCGSVPRNVNLDPKALPLYERLRDLLAEPGFMKEVPLLHNDDADIRRWYSRCSLCSCIPHASSQDQELLPKGLKGADLAVYSVFQSLGVDFHVLPVLKEKECD</sequence>
<organism evidence="1 2">
    <name type="scientific">Penicillium daleae</name>
    <dbReference type="NCBI Taxonomy" id="63821"/>
    <lineage>
        <taxon>Eukaryota</taxon>
        <taxon>Fungi</taxon>
        <taxon>Dikarya</taxon>
        <taxon>Ascomycota</taxon>
        <taxon>Pezizomycotina</taxon>
        <taxon>Eurotiomycetes</taxon>
        <taxon>Eurotiomycetidae</taxon>
        <taxon>Eurotiales</taxon>
        <taxon>Aspergillaceae</taxon>
        <taxon>Penicillium</taxon>
    </lineage>
</organism>
<evidence type="ECO:0000313" key="2">
    <source>
        <dbReference type="Proteomes" id="UP001213681"/>
    </source>
</evidence>
<gene>
    <name evidence="1" type="ORF">N7458_000666</name>
</gene>
<proteinExistence type="predicted"/>